<dbReference type="SUPFAM" id="SSF53335">
    <property type="entry name" value="S-adenosyl-L-methionine-dependent methyltransferases"/>
    <property type="match status" value="1"/>
</dbReference>
<proteinExistence type="predicted"/>
<dbReference type="Proteomes" id="UP000037178">
    <property type="component" value="Unassembled WGS sequence"/>
</dbReference>
<accession>A0A0J9EA36</accession>
<evidence type="ECO:0000313" key="2">
    <source>
        <dbReference type="EMBL" id="KMW59637.1"/>
    </source>
</evidence>
<dbReference type="PANTHER" id="PTHR39963">
    <property type="entry name" value="SLL0983 PROTEIN"/>
    <property type="match status" value="1"/>
</dbReference>
<reference evidence="2 3" key="1">
    <citation type="submission" date="2015-06" db="EMBL/GenBank/DDBJ databases">
        <title>Draft genome sequence of an Alphaproteobacteria species associated to the Mediterranean sponge Oscarella lobularis.</title>
        <authorList>
            <person name="Jourda C."/>
            <person name="Santini S."/>
            <person name="Claverie J.-M."/>
        </authorList>
    </citation>
    <scope>NUCLEOTIDE SEQUENCE [LARGE SCALE GENOMIC DNA]</scope>
    <source>
        <strain evidence="2">IGS</strain>
    </source>
</reference>
<dbReference type="InterPro" id="IPR029063">
    <property type="entry name" value="SAM-dependent_MTases_sf"/>
</dbReference>
<dbReference type="InterPro" id="IPR008471">
    <property type="entry name" value="MnmC-like_methylTransf"/>
</dbReference>
<protein>
    <submittedName>
        <fullName evidence="2">Putative peptidase</fullName>
    </submittedName>
</protein>
<dbReference type="Pfam" id="PF05430">
    <property type="entry name" value="Methyltransf_30"/>
    <property type="match status" value="1"/>
</dbReference>
<gene>
    <name evidence="2" type="ORF">AIOL_004619</name>
</gene>
<dbReference type="STRING" id="1675527.AIOL_004619"/>
<dbReference type="Gene3D" id="3.40.50.150">
    <property type="entry name" value="Vaccinia Virus protein VP39"/>
    <property type="match status" value="1"/>
</dbReference>
<evidence type="ECO:0000259" key="1">
    <source>
        <dbReference type="Pfam" id="PF05430"/>
    </source>
</evidence>
<keyword evidence="3" id="KW-1185">Reference proteome</keyword>
<dbReference type="PATRIC" id="fig|1675527.3.peg.4834"/>
<comment type="caution">
    <text evidence="2">The sequence shown here is derived from an EMBL/GenBank/DDBJ whole genome shotgun (WGS) entry which is preliminary data.</text>
</comment>
<feature type="domain" description="MnmC-like methyltransferase" evidence="1">
    <location>
        <begin position="101"/>
        <end position="205"/>
    </location>
</feature>
<dbReference type="AlphaFoldDB" id="A0A0J9EA36"/>
<organism evidence="2 3">
    <name type="scientific">Candidatus Rhodobacter oscarellae</name>
    <dbReference type="NCBI Taxonomy" id="1675527"/>
    <lineage>
        <taxon>Bacteria</taxon>
        <taxon>Pseudomonadati</taxon>
        <taxon>Pseudomonadota</taxon>
        <taxon>Alphaproteobacteria</taxon>
        <taxon>Rhodobacterales</taxon>
        <taxon>Rhodobacter group</taxon>
        <taxon>Rhodobacter</taxon>
    </lineage>
</organism>
<dbReference type="PANTHER" id="PTHR39963:SF1">
    <property type="entry name" value="MNMC-LIKE METHYLTRANSFERASE DOMAIN-CONTAINING PROTEIN"/>
    <property type="match status" value="1"/>
</dbReference>
<sequence>MPVSRRFDDPYFSLEDGVAETEHVFLRGNGIPQRFRPGFHIAELGFGTGLNLLVAWRAWIDAGLEGPLRFTSFEAFALSAEDMARALQAYPALAELAAPLVAAWESGQDLRTDTLHLNVVLGDARETLPEWGGQADCWFLDGFAPAQNPELWEPALMAQVARHTAPEGSFATYTAAGAVRRALAEAGFSVERLPGFGRKRHMTAGRLV</sequence>
<dbReference type="InterPro" id="IPR047785">
    <property type="entry name" value="tRNA_MNMC2"/>
</dbReference>
<dbReference type="NCBIfam" id="NF033855">
    <property type="entry name" value="tRNA_MNMC2"/>
    <property type="match status" value="1"/>
</dbReference>
<evidence type="ECO:0000313" key="3">
    <source>
        <dbReference type="Proteomes" id="UP000037178"/>
    </source>
</evidence>
<dbReference type="GO" id="GO:0004808">
    <property type="term" value="F:tRNA (5-methylaminomethyl-2-thiouridylate)(34)-methyltransferase activity"/>
    <property type="evidence" value="ECO:0007669"/>
    <property type="project" value="InterPro"/>
</dbReference>
<dbReference type="GO" id="GO:0016645">
    <property type="term" value="F:oxidoreductase activity, acting on the CH-NH group of donors"/>
    <property type="evidence" value="ECO:0007669"/>
    <property type="project" value="InterPro"/>
</dbReference>
<name>A0A0J9EA36_9RHOB</name>
<dbReference type="EMBL" id="LFTY01000002">
    <property type="protein sequence ID" value="KMW59637.1"/>
    <property type="molecule type" value="Genomic_DNA"/>
</dbReference>